<evidence type="ECO:0000313" key="7">
    <source>
        <dbReference type="Proteomes" id="UP000492821"/>
    </source>
</evidence>
<dbReference type="GO" id="GO:0032266">
    <property type="term" value="F:phosphatidylinositol-3-phosphate binding"/>
    <property type="evidence" value="ECO:0007669"/>
    <property type="project" value="TreeGrafter"/>
</dbReference>
<evidence type="ECO:0000313" key="8">
    <source>
        <dbReference type="WBParaSite" id="Pan_g4390.t1"/>
    </source>
</evidence>
<feature type="compositionally biased region" description="Polar residues" evidence="5">
    <location>
        <begin position="120"/>
        <end position="130"/>
    </location>
</feature>
<dbReference type="PANTHER" id="PTHR46603:SF1">
    <property type="entry name" value="ABSCISSION_NOCUT CHECKPOINT REGULATOR"/>
    <property type="match status" value="1"/>
</dbReference>
<dbReference type="Proteomes" id="UP000492821">
    <property type="component" value="Unassembled WGS sequence"/>
</dbReference>
<dbReference type="InterPro" id="IPR013083">
    <property type="entry name" value="Znf_RING/FYVE/PHD"/>
</dbReference>
<feature type="compositionally biased region" description="Basic and acidic residues" evidence="5">
    <location>
        <begin position="351"/>
        <end position="363"/>
    </location>
</feature>
<dbReference type="GO" id="GO:0032154">
    <property type="term" value="C:cleavage furrow"/>
    <property type="evidence" value="ECO:0007669"/>
    <property type="project" value="TreeGrafter"/>
</dbReference>
<dbReference type="PANTHER" id="PTHR46603">
    <property type="entry name" value="ABSCISSION/NOCUT CHECKPOINT REGULATOR"/>
    <property type="match status" value="1"/>
</dbReference>
<name>A0A7E4VYH1_PANRE</name>
<evidence type="ECO:0000256" key="4">
    <source>
        <dbReference type="PROSITE-ProRule" id="PRU00091"/>
    </source>
</evidence>
<proteinExistence type="predicted"/>
<keyword evidence="2 4" id="KW-0863">Zinc-finger</keyword>
<reference evidence="8" key="2">
    <citation type="submission" date="2020-10" db="UniProtKB">
        <authorList>
            <consortium name="WormBaseParasite"/>
        </authorList>
    </citation>
    <scope>IDENTIFICATION</scope>
</reference>
<dbReference type="InterPro" id="IPR000306">
    <property type="entry name" value="Znf_FYVE"/>
</dbReference>
<dbReference type="WBParaSite" id="Pan_g4390.t1">
    <property type="protein sequence ID" value="Pan_g4390.t1"/>
    <property type="gene ID" value="Pan_g4390"/>
</dbReference>
<dbReference type="GO" id="GO:0044878">
    <property type="term" value="P:mitotic cytokinesis checkpoint signaling"/>
    <property type="evidence" value="ECO:0007669"/>
    <property type="project" value="TreeGrafter"/>
</dbReference>
<dbReference type="Gene3D" id="3.30.40.10">
    <property type="entry name" value="Zinc/RING finger domain, C3HC4 (zinc finger)"/>
    <property type="match status" value="1"/>
</dbReference>
<protein>
    <submittedName>
        <fullName evidence="8">FYVE-type domain-containing protein</fullName>
    </submittedName>
</protein>
<evidence type="ECO:0000256" key="5">
    <source>
        <dbReference type="SAM" id="MobiDB-lite"/>
    </source>
</evidence>
<reference evidence="7" key="1">
    <citation type="journal article" date="2013" name="Genetics">
        <title>The draft genome and transcriptome of Panagrellus redivivus are shaped by the harsh demands of a free-living lifestyle.</title>
        <authorList>
            <person name="Srinivasan J."/>
            <person name="Dillman A.R."/>
            <person name="Macchietto M.G."/>
            <person name="Heikkinen L."/>
            <person name="Lakso M."/>
            <person name="Fracchia K.M."/>
            <person name="Antoshechkin I."/>
            <person name="Mortazavi A."/>
            <person name="Wong G."/>
            <person name="Sternberg P.W."/>
        </authorList>
    </citation>
    <scope>NUCLEOTIDE SEQUENCE [LARGE SCALE GENOMIC DNA]</scope>
    <source>
        <strain evidence="7">MT8872</strain>
    </source>
</reference>
<dbReference type="SUPFAM" id="SSF57903">
    <property type="entry name" value="FYVE/PHD zinc finger"/>
    <property type="match status" value="1"/>
</dbReference>
<organism evidence="7 8">
    <name type="scientific">Panagrellus redivivus</name>
    <name type="common">Microworm</name>
    <dbReference type="NCBI Taxonomy" id="6233"/>
    <lineage>
        <taxon>Eukaryota</taxon>
        <taxon>Metazoa</taxon>
        <taxon>Ecdysozoa</taxon>
        <taxon>Nematoda</taxon>
        <taxon>Chromadorea</taxon>
        <taxon>Rhabditida</taxon>
        <taxon>Tylenchina</taxon>
        <taxon>Panagrolaimomorpha</taxon>
        <taxon>Panagrolaimoidea</taxon>
        <taxon>Panagrolaimidae</taxon>
        <taxon>Panagrellus</taxon>
    </lineage>
</organism>
<dbReference type="InterPro" id="IPR017455">
    <property type="entry name" value="Znf_FYVE-rel"/>
</dbReference>
<dbReference type="Pfam" id="PF01363">
    <property type="entry name" value="FYVE"/>
    <property type="match status" value="1"/>
</dbReference>
<accession>A0A7E4VYH1</accession>
<keyword evidence="3" id="KW-0862">Zinc</keyword>
<feature type="region of interest" description="Disordered" evidence="5">
    <location>
        <begin position="329"/>
        <end position="399"/>
    </location>
</feature>
<dbReference type="GO" id="GO:0005813">
    <property type="term" value="C:centrosome"/>
    <property type="evidence" value="ECO:0007669"/>
    <property type="project" value="TreeGrafter"/>
</dbReference>
<dbReference type="GO" id="GO:0008270">
    <property type="term" value="F:zinc ion binding"/>
    <property type="evidence" value="ECO:0007669"/>
    <property type="project" value="UniProtKB-KW"/>
</dbReference>
<feature type="region of interest" description="Disordered" evidence="5">
    <location>
        <begin position="79"/>
        <end position="135"/>
    </location>
</feature>
<keyword evidence="1" id="KW-0479">Metal-binding</keyword>
<feature type="domain" description="FYVE-type" evidence="6">
    <location>
        <begin position="1"/>
        <end position="56"/>
    </location>
</feature>
<sequence length="399" mass="44176">MPCSNCMEPYTVFRKEVGCSKCTYGFCPRCCSNKMVIPKLSSKPVTVCNSCYATANATANGHVPGPRLQDVRDRGMSNVNQKQWWGDDELPPPSMRRDYKKQLPAPHRPSGGGGGGGQRVPTSSAASSDPRNAEVNEIEARLARLKGQHVDEIVNPRIAITGKTDNGEVPTGRGVLDSFIVDENPIPTSGRHPKSTATITDTEIEERLARLRGVPVEEIRKPRKFIMDDEDMDSDVDLPDEALQLLAQAERQTKQLGGAYVNHGLDVDSNRESATSLDSMALKKIVNECENMPSADASLASYQYPNFVEEFKKTRDQVKQAEKDARKFIKEHSVDIDNEDDESVPPPVHIRPSESARSHDKEPILSPKSAKGFFSKLFRRSPSKDHHLADETPKKNGKK</sequence>
<dbReference type="InterPro" id="IPR011011">
    <property type="entry name" value="Znf_FYVE_PHD"/>
</dbReference>
<dbReference type="CDD" id="cd00065">
    <property type="entry name" value="FYVE_like_SF"/>
    <property type="match status" value="1"/>
</dbReference>
<evidence type="ECO:0000256" key="1">
    <source>
        <dbReference type="ARBA" id="ARBA00022723"/>
    </source>
</evidence>
<keyword evidence="7" id="KW-1185">Reference proteome</keyword>
<evidence type="ECO:0000259" key="6">
    <source>
        <dbReference type="PROSITE" id="PS50178"/>
    </source>
</evidence>
<dbReference type="GO" id="GO:0030496">
    <property type="term" value="C:midbody"/>
    <property type="evidence" value="ECO:0007669"/>
    <property type="project" value="TreeGrafter"/>
</dbReference>
<feature type="compositionally biased region" description="Basic and acidic residues" evidence="5">
    <location>
        <begin position="382"/>
        <end position="399"/>
    </location>
</feature>
<dbReference type="GO" id="GO:0009838">
    <property type="term" value="P:abscission"/>
    <property type="evidence" value="ECO:0007669"/>
    <property type="project" value="TreeGrafter"/>
</dbReference>
<evidence type="ECO:0000256" key="3">
    <source>
        <dbReference type="ARBA" id="ARBA00022833"/>
    </source>
</evidence>
<dbReference type="AlphaFoldDB" id="A0A7E4VYH1"/>
<dbReference type="PROSITE" id="PS50178">
    <property type="entry name" value="ZF_FYVE"/>
    <property type="match status" value="1"/>
</dbReference>
<evidence type="ECO:0000256" key="2">
    <source>
        <dbReference type="ARBA" id="ARBA00022771"/>
    </source>
</evidence>